<accession>A0ABT6WN82</accession>
<dbReference type="InterPro" id="IPR002750">
    <property type="entry name" value="CobE/GbiG_C"/>
</dbReference>
<gene>
    <name evidence="2" type="ORF">QLQ12_21390</name>
</gene>
<dbReference type="SUPFAM" id="SSF159664">
    <property type="entry name" value="CobE/GbiG C-terminal domain-like"/>
    <property type="match status" value="1"/>
</dbReference>
<proteinExistence type="predicted"/>
<organism evidence="2 3">
    <name type="scientific">Actinoplanes sandaracinus</name>
    <dbReference type="NCBI Taxonomy" id="3045177"/>
    <lineage>
        <taxon>Bacteria</taxon>
        <taxon>Bacillati</taxon>
        <taxon>Actinomycetota</taxon>
        <taxon>Actinomycetes</taxon>
        <taxon>Micromonosporales</taxon>
        <taxon>Micromonosporaceae</taxon>
        <taxon>Actinoplanes</taxon>
    </lineage>
</organism>
<keyword evidence="3" id="KW-1185">Reference proteome</keyword>
<dbReference type="InterPro" id="IPR052553">
    <property type="entry name" value="CbiG_hydrolase"/>
</dbReference>
<dbReference type="RefSeq" id="WP_282762005.1">
    <property type="nucleotide sequence ID" value="NZ_JASCTH010000013.1"/>
</dbReference>
<evidence type="ECO:0000313" key="3">
    <source>
        <dbReference type="Proteomes" id="UP001241758"/>
    </source>
</evidence>
<feature type="domain" description="CobE/GbiG C-terminal" evidence="1">
    <location>
        <begin position="2"/>
        <end position="117"/>
    </location>
</feature>
<dbReference type="Gene3D" id="3.30.420.180">
    <property type="entry name" value="CobE/GbiG C-terminal domain"/>
    <property type="match status" value="1"/>
</dbReference>
<evidence type="ECO:0000313" key="2">
    <source>
        <dbReference type="EMBL" id="MDI6101173.1"/>
    </source>
</evidence>
<protein>
    <submittedName>
        <fullName evidence="2">Cobalamin biosynthesis protein</fullName>
    </submittedName>
</protein>
<dbReference type="Proteomes" id="UP001241758">
    <property type="component" value="Unassembled WGS sequence"/>
</dbReference>
<dbReference type="PANTHER" id="PTHR37477:SF1">
    <property type="entry name" value="COBALT-PRECORRIN-5A HYDROLASE"/>
    <property type="match status" value="1"/>
</dbReference>
<sequence length="119" mass="11455">MIAVGIGARSGAALSGPVRAALAGAGIRPGQVGVLATLDRRAAEERVRALAEEHGWRLAGFPAADLAAVTVPNPGRAAAAAVGTPSVAEAAALLAAGPGAVLILPKQVRAGVTVAVAVA</sequence>
<evidence type="ECO:0000259" key="1">
    <source>
        <dbReference type="Pfam" id="PF01890"/>
    </source>
</evidence>
<dbReference type="PANTHER" id="PTHR37477">
    <property type="entry name" value="COBALT-PRECORRIN-5A HYDROLASE"/>
    <property type="match status" value="1"/>
</dbReference>
<dbReference type="Pfam" id="PF01890">
    <property type="entry name" value="CbiG_C"/>
    <property type="match status" value="1"/>
</dbReference>
<reference evidence="2 3" key="1">
    <citation type="submission" date="2023-05" db="EMBL/GenBank/DDBJ databases">
        <title>Actinoplanes sp. NEAU-A12 genome sequencing.</title>
        <authorList>
            <person name="Wang Z.-S."/>
        </authorList>
    </citation>
    <scope>NUCLEOTIDE SEQUENCE [LARGE SCALE GENOMIC DNA]</scope>
    <source>
        <strain evidence="2 3">NEAU-A12</strain>
    </source>
</reference>
<name>A0ABT6WN82_9ACTN</name>
<dbReference type="EMBL" id="JASCTH010000013">
    <property type="protein sequence ID" value="MDI6101173.1"/>
    <property type="molecule type" value="Genomic_DNA"/>
</dbReference>
<comment type="caution">
    <text evidence="2">The sequence shown here is derived from an EMBL/GenBank/DDBJ whole genome shotgun (WGS) entry which is preliminary data.</text>
</comment>
<dbReference type="InterPro" id="IPR036518">
    <property type="entry name" value="CobE/GbiG_C_sf"/>
</dbReference>